<feature type="region of interest" description="Disordered" evidence="9">
    <location>
        <begin position="56"/>
        <end position="94"/>
    </location>
</feature>
<comment type="caution">
    <text evidence="11">The sequence shown here is derived from an EMBL/GenBank/DDBJ whole genome shotgun (WGS) entry which is preliminary data.</text>
</comment>
<evidence type="ECO:0000256" key="6">
    <source>
        <dbReference type="ARBA" id="ARBA00023242"/>
    </source>
</evidence>
<dbReference type="InterPro" id="IPR051306">
    <property type="entry name" value="Homeobox_regulator"/>
</dbReference>
<gene>
    <name evidence="11" type="ORF">GDO86_009144</name>
</gene>
<dbReference type="PROSITE" id="PS00027">
    <property type="entry name" value="HOMEOBOX_1"/>
    <property type="match status" value="1"/>
</dbReference>
<dbReference type="FunFam" id="1.10.10.60:FF:000312">
    <property type="entry name" value="Mix-type homeobox gene 1"/>
    <property type="match status" value="1"/>
</dbReference>
<dbReference type="InterPro" id="IPR017970">
    <property type="entry name" value="Homeobox_CS"/>
</dbReference>
<evidence type="ECO:0000256" key="1">
    <source>
        <dbReference type="ARBA" id="ARBA00004123"/>
    </source>
</evidence>
<feature type="domain" description="Homeobox" evidence="10">
    <location>
        <begin position="91"/>
        <end position="151"/>
    </location>
</feature>
<dbReference type="GO" id="GO:0000977">
    <property type="term" value="F:RNA polymerase II transcription regulatory region sequence-specific DNA binding"/>
    <property type="evidence" value="ECO:0007669"/>
    <property type="project" value="TreeGrafter"/>
</dbReference>
<proteinExistence type="inferred from homology"/>
<feature type="compositionally biased region" description="Polar residues" evidence="9">
    <location>
        <begin position="344"/>
        <end position="364"/>
    </location>
</feature>
<evidence type="ECO:0000259" key="10">
    <source>
        <dbReference type="PROSITE" id="PS50071"/>
    </source>
</evidence>
<evidence type="ECO:0000256" key="8">
    <source>
        <dbReference type="RuleBase" id="RU000682"/>
    </source>
</evidence>
<evidence type="ECO:0000256" key="2">
    <source>
        <dbReference type="ARBA" id="ARBA00005733"/>
    </source>
</evidence>
<reference evidence="11" key="1">
    <citation type="thesis" date="2020" institute="ProQuest LLC" country="789 East Eisenhower Parkway, Ann Arbor, MI, USA">
        <title>Comparative Genomics and Chromosome Evolution.</title>
        <authorList>
            <person name="Mudd A.B."/>
        </authorList>
    </citation>
    <scope>NUCLEOTIDE SEQUENCE</scope>
    <source>
        <strain evidence="11">Female2</strain>
        <tissue evidence="11">Blood</tissue>
    </source>
</reference>
<dbReference type="InterPro" id="IPR009057">
    <property type="entry name" value="Homeodomain-like_sf"/>
</dbReference>
<feature type="compositionally biased region" description="Polar residues" evidence="9">
    <location>
        <begin position="73"/>
        <end position="92"/>
    </location>
</feature>
<dbReference type="GO" id="GO:0005634">
    <property type="term" value="C:nucleus"/>
    <property type="evidence" value="ECO:0007669"/>
    <property type="project" value="UniProtKB-SubCell"/>
</dbReference>
<comment type="subcellular location">
    <subcellularLocation>
        <location evidence="1 7 8">Nucleus</location>
    </subcellularLocation>
</comment>
<feature type="region of interest" description="Disordered" evidence="9">
    <location>
        <begin position="339"/>
        <end position="379"/>
    </location>
</feature>
<dbReference type="PANTHER" id="PTHR46123">
    <property type="entry name" value="MIX-TYPE HOMEOBOX GENE 1-RELATED"/>
    <property type="match status" value="1"/>
</dbReference>
<dbReference type="OrthoDB" id="6159439at2759"/>
<evidence type="ECO:0000256" key="3">
    <source>
        <dbReference type="ARBA" id="ARBA00022473"/>
    </source>
</evidence>
<dbReference type="PANTHER" id="PTHR46123:SF10">
    <property type="entry name" value="HOMEOBOX PROTEIN MIX.2"/>
    <property type="match status" value="1"/>
</dbReference>
<keyword evidence="12" id="KW-1185">Reference proteome</keyword>
<dbReference type="AlphaFoldDB" id="A0A8T2JML6"/>
<evidence type="ECO:0000256" key="5">
    <source>
        <dbReference type="ARBA" id="ARBA00023155"/>
    </source>
</evidence>
<dbReference type="PROSITE" id="PS50071">
    <property type="entry name" value="HOMEOBOX_2"/>
    <property type="match status" value="1"/>
</dbReference>
<protein>
    <recommendedName>
        <fullName evidence="10">Homeobox domain-containing protein</fullName>
    </recommendedName>
</protein>
<dbReference type="Pfam" id="PF00046">
    <property type="entry name" value="Homeodomain"/>
    <property type="match status" value="1"/>
</dbReference>
<dbReference type="SMART" id="SM00389">
    <property type="entry name" value="HOX"/>
    <property type="match status" value="1"/>
</dbReference>
<organism evidence="11 12">
    <name type="scientific">Hymenochirus boettgeri</name>
    <name type="common">Congo dwarf clawed frog</name>
    <dbReference type="NCBI Taxonomy" id="247094"/>
    <lineage>
        <taxon>Eukaryota</taxon>
        <taxon>Metazoa</taxon>
        <taxon>Chordata</taxon>
        <taxon>Craniata</taxon>
        <taxon>Vertebrata</taxon>
        <taxon>Euteleostomi</taxon>
        <taxon>Amphibia</taxon>
        <taxon>Batrachia</taxon>
        <taxon>Anura</taxon>
        <taxon>Pipoidea</taxon>
        <taxon>Pipidae</taxon>
        <taxon>Pipinae</taxon>
        <taxon>Hymenochirus</taxon>
    </lineage>
</organism>
<keyword evidence="3" id="KW-0217">Developmental protein</keyword>
<keyword evidence="5 7" id="KW-0371">Homeobox</keyword>
<evidence type="ECO:0000256" key="7">
    <source>
        <dbReference type="PROSITE-ProRule" id="PRU00108"/>
    </source>
</evidence>
<evidence type="ECO:0000256" key="9">
    <source>
        <dbReference type="SAM" id="MobiDB-lite"/>
    </source>
</evidence>
<evidence type="ECO:0000313" key="12">
    <source>
        <dbReference type="Proteomes" id="UP000812440"/>
    </source>
</evidence>
<dbReference type="EMBL" id="JAACNH010000004">
    <property type="protein sequence ID" value="KAG8443841.1"/>
    <property type="molecule type" value="Genomic_DNA"/>
</dbReference>
<evidence type="ECO:0000313" key="11">
    <source>
        <dbReference type="EMBL" id="KAG8443841.1"/>
    </source>
</evidence>
<comment type="similarity">
    <text evidence="2">Belongs to the paired homeobox family.</text>
</comment>
<dbReference type="GO" id="GO:0000981">
    <property type="term" value="F:DNA-binding transcription factor activity, RNA polymerase II-specific"/>
    <property type="evidence" value="ECO:0007669"/>
    <property type="project" value="InterPro"/>
</dbReference>
<keyword evidence="6 7" id="KW-0539">Nucleus</keyword>
<dbReference type="SUPFAM" id="SSF46689">
    <property type="entry name" value="Homeodomain-like"/>
    <property type="match status" value="1"/>
</dbReference>
<dbReference type="CDD" id="cd00086">
    <property type="entry name" value="homeodomain"/>
    <property type="match status" value="1"/>
</dbReference>
<sequence>MAGFTQDLEDFYPDCFSPGSNTSGFTDSQHFGLHFASTAQKDFQLPIVKDVNKTLGDRDCSSVQPSRSKETTNQEPLNTKSTTPANSPSPVSQRRKRTFFTQAQLDILEQFFQSNMYPDIHHREELAKHIYIPESRIQVWFQNRRAKVRRQGAKSTKPVPMGCHYSNASGVNRPMYSSPPVHSNASQPVIASRQSVQSQQNVFHQSQNFRSYPESSCEASRQRFPFQTSADGYQHQPPSSNYNLPQTPLGNYHENVQSQSPLWMQQPLYSNIDTKEKALDLSRRSQELATQPNIMNNFLTNRTTKLDMDTAIPQIQVAAKITNQSPMSIFNTQPQFKMPAMQGGSYSQISPVSDSGVSNTSPEPNSDWDESVNSVILNL</sequence>
<name>A0A8T2JML6_9PIPI</name>
<feature type="DNA-binding region" description="Homeobox" evidence="7">
    <location>
        <begin position="93"/>
        <end position="152"/>
    </location>
</feature>
<dbReference type="InterPro" id="IPR001356">
    <property type="entry name" value="HD"/>
</dbReference>
<dbReference type="Gene3D" id="1.10.10.60">
    <property type="entry name" value="Homeodomain-like"/>
    <property type="match status" value="1"/>
</dbReference>
<evidence type="ECO:0000256" key="4">
    <source>
        <dbReference type="ARBA" id="ARBA00023125"/>
    </source>
</evidence>
<accession>A0A8T2JML6</accession>
<keyword evidence="4 7" id="KW-0238">DNA-binding</keyword>
<dbReference type="Proteomes" id="UP000812440">
    <property type="component" value="Chromosome 5"/>
</dbReference>